<evidence type="ECO:0000256" key="1">
    <source>
        <dbReference type="ARBA" id="ARBA00004370"/>
    </source>
</evidence>
<organism evidence="9 10">
    <name type="scientific">Marinobacter vulgaris</name>
    <dbReference type="NCBI Taxonomy" id="1928331"/>
    <lineage>
        <taxon>Bacteria</taxon>
        <taxon>Pseudomonadati</taxon>
        <taxon>Pseudomonadota</taxon>
        <taxon>Gammaproteobacteria</taxon>
        <taxon>Pseudomonadales</taxon>
        <taxon>Marinobacteraceae</taxon>
        <taxon>Marinobacter</taxon>
    </lineage>
</organism>
<dbReference type="Pfam" id="PF00015">
    <property type="entry name" value="MCPsignal"/>
    <property type="match status" value="1"/>
</dbReference>
<keyword evidence="2" id="KW-0812">Transmembrane</keyword>
<dbReference type="AlphaFoldDB" id="A0A2V3ZWL7"/>
<dbReference type="Gene3D" id="1.10.287.950">
    <property type="entry name" value="Methyl-accepting chemotaxis protein"/>
    <property type="match status" value="1"/>
</dbReference>
<dbReference type="PANTHER" id="PTHR32089">
    <property type="entry name" value="METHYL-ACCEPTING CHEMOTAXIS PROTEIN MCPB"/>
    <property type="match status" value="1"/>
</dbReference>
<reference evidence="9 10" key="2">
    <citation type="submission" date="2018-06" db="EMBL/GenBank/DDBJ databases">
        <title>Marinobactersediminissp. nov, a moderately halophilic bacterium isolated from marine solar saltern.</title>
        <authorList>
            <person name="Zhang Y."/>
        </authorList>
    </citation>
    <scope>NUCLEOTIDE SEQUENCE [LARGE SCALE GENOMIC DNA]</scope>
    <source>
        <strain evidence="9 10">F01</strain>
    </source>
</reference>
<dbReference type="PROSITE" id="PS50111">
    <property type="entry name" value="CHEMOTAXIS_TRANSDUC_2"/>
    <property type="match status" value="1"/>
</dbReference>
<dbReference type="GO" id="GO:0006935">
    <property type="term" value="P:chemotaxis"/>
    <property type="evidence" value="ECO:0007669"/>
    <property type="project" value="InterPro"/>
</dbReference>
<comment type="caution">
    <text evidence="9">The sequence shown here is derived from an EMBL/GenBank/DDBJ whole genome shotgun (WGS) entry which is preliminary data.</text>
</comment>
<dbReference type="GO" id="GO:0007165">
    <property type="term" value="P:signal transduction"/>
    <property type="evidence" value="ECO:0007669"/>
    <property type="project" value="UniProtKB-KW"/>
</dbReference>
<evidence type="ECO:0000259" key="8">
    <source>
        <dbReference type="PROSITE" id="PS50111"/>
    </source>
</evidence>
<evidence type="ECO:0000313" key="9">
    <source>
        <dbReference type="EMBL" id="PXX89852.1"/>
    </source>
</evidence>
<keyword evidence="5 7" id="KW-0807">Transducer</keyword>
<keyword evidence="10" id="KW-1185">Reference proteome</keyword>
<evidence type="ECO:0000256" key="6">
    <source>
        <dbReference type="ARBA" id="ARBA00029447"/>
    </source>
</evidence>
<dbReference type="GO" id="GO:0004888">
    <property type="term" value="F:transmembrane signaling receptor activity"/>
    <property type="evidence" value="ECO:0007669"/>
    <property type="project" value="InterPro"/>
</dbReference>
<proteinExistence type="inferred from homology"/>
<comment type="similarity">
    <text evidence="6">Belongs to the methyl-accepting chemotaxis (MCP) protein family.</text>
</comment>
<dbReference type="PRINTS" id="PR00260">
    <property type="entry name" value="CHEMTRNSDUCR"/>
</dbReference>
<dbReference type="PANTHER" id="PTHR32089:SF112">
    <property type="entry name" value="LYSOZYME-LIKE PROTEIN-RELATED"/>
    <property type="match status" value="1"/>
</dbReference>
<dbReference type="SMART" id="SM00283">
    <property type="entry name" value="MA"/>
    <property type="match status" value="1"/>
</dbReference>
<sequence>MTQDIRALINAVESDCEKIGTVLDVIRGVAEQTNLLALNAAIEAARAGEQGRGFAVVADEVRILASRTQESTLEIAEVIQRLQKGAHEAVEAMEASRQSSQQSVERAAHAGESLASITRQKGPTKHPCQVMSWQDCLTSCRNWLTSPGLKRHSLGRSEKPCSRNSPEASQTLQIFKASNSRAWIRISEGLTGIAEHIGTLLQYLQR</sequence>
<evidence type="ECO:0000256" key="3">
    <source>
        <dbReference type="ARBA" id="ARBA00022989"/>
    </source>
</evidence>
<comment type="subcellular location">
    <subcellularLocation>
        <location evidence="1">Membrane</location>
    </subcellularLocation>
</comment>
<gene>
    <name evidence="9" type="ORF">DIT71_13390</name>
</gene>
<evidence type="ECO:0000256" key="7">
    <source>
        <dbReference type="PROSITE-ProRule" id="PRU00284"/>
    </source>
</evidence>
<reference evidence="10" key="1">
    <citation type="submission" date="2018-05" db="EMBL/GenBank/DDBJ databases">
        <authorList>
            <person name="Lu D."/>
        </authorList>
    </citation>
    <scope>NUCLEOTIDE SEQUENCE [LARGE SCALE GENOMIC DNA]</scope>
    <source>
        <strain evidence="10">F01</strain>
    </source>
</reference>
<evidence type="ECO:0000256" key="4">
    <source>
        <dbReference type="ARBA" id="ARBA00023136"/>
    </source>
</evidence>
<dbReference type="EMBL" id="QFWX01000006">
    <property type="protein sequence ID" value="PXX89852.1"/>
    <property type="molecule type" value="Genomic_DNA"/>
</dbReference>
<accession>A0A2V3ZWL7</accession>
<keyword evidence="3" id="KW-1133">Transmembrane helix</keyword>
<dbReference type="InterPro" id="IPR004090">
    <property type="entry name" value="Chemotax_Me-accpt_rcpt"/>
</dbReference>
<evidence type="ECO:0000256" key="2">
    <source>
        <dbReference type="ARBA" id="ARBA00022692"/>
    </source>
</evidence>
<evidence type="ECO:0000313" key="10">
    <source>
        <dbReference type="Proteomes" id="UP000253987"/>
    </source>
</evidence>
<keyword evidence="4" id="KW-0472">Membrane</keyword>
<name>A0A2V3ZWL7_9GAMM</name>
<dbReference type="Proteomes" id="UP000253987">
    <property type="component" value="Unassembled WGS sequence"/>
</dbReference>
<protein>
    <recommendedName>
        <fullName evidence="8">Methyl-accepting transducer domain-containing protein</fullName>
    </recommendedName>
</protein>
<dbReference type="OrthoDB" id="2489132at2"/>
<evidence type="ECO:0000256" key="5">
    <source>
        <dbReference type="ARBA" id="ARBA00023224"/>
    </source>
</evidence>
<dbReference type="SUPFAM" id="SSF58104">
    <property type="entry name" value="Methyl-accepting chemotaxis protein (MCP) signaling domain"/>
    <property type="match status" value="1"/>
</dbReference>
<feature type="domain" description="Methyl-accepting transducer" evidence="8">
    <location>
        <begin position="1"/>
        <end position="118"/>
    </location>
</feature>
<dbReference type="GO" id="GO:0016020">
    <property type="term" value="C:membrane"/>
    <property type="evidence" value="ECO:0007669"/>
    <property type="project" value="UniProtKB-SubCell"/>
</dbReference>
<dbReference type="InterPro" id="IPR004089">
    <property type="entry name" value="MCPsignal_dom"/>
</dbReference>